<feature type="chain" id="PRO_5026797976" evidence="2">
    <location>
        <begin position="23"/>
        <end position="59"/>
    </location>
</feature>
<feature type="non-terminal residue" evidence="3">
    <location>
        <position position="59"/>
    </location>
</feature>
<protein>
    <submittedName>
        <fullName evidence="3">Uncharacterized protein</fullName>
    </submittedName>
</protein>
<dbReference type="PROSITE" id="PS51257">
    <property type="entry name" value="PROKAR_LIPOPROTEIN"/>
    <property type="match status" value="1"/>
</dbReference>
<dbReference type="AlphaFoldDB" id="A0A6J4SRW0"/>
<feature type="signal peptide" evidence="2">
    <location>
        <begin position="1"/>
        <end position="22"/>
    </location>
</feature>
<dbReference type="EMBL" id="CADCVS010000271">
    <property type="protein sequence ID" value="CAA9503592.1"/>
    <property type="molecule type" value="Genomic_DNA"/>
</dbReference>
<organism evidence="3">
    <name type="scientific">uncultured Solirubrobacteraceae bacterium</name>
    <dbReference type="NCBI Taxonomy" id="1162706"/>
    <lineage>
        <taxon>Bacteria</taxon>
        <taxon>Bacillati</taxon>
        <taxon>Actinomycetota</taxon>
        <taxon>Thermoleophilia</taxon>
        <taxon>Solirubrobacterales</taxon>
        <taxon>Solirubrobacteraceae</taxon>
        <taxon>environmental samples</taxon>
    </lineage>
</organism>
<name>A0A6J4SRW0_9ACTN</name>
<evidence type="ECO:0000256" key="1">
    <source>
        <dbReference type="SAM" id="MobiDB-lite"/>
    </source>
</evidence>
<evidence type="ECO:0000256" key="2">
    <source>
        <dbReference type="SAM" id="SignalP"/>
    </source>
</evidence>
<feature type="compositionally biased region" description="Basic and acidic residues" evidence="1">
    <location>
        <begin position="46"/>
        <end position="59"/>
    </location>
</feature>
<proteinExistence type="predicted"/>
<keyword evidence="2" id="KW-0732">Signal</keyword>
<sequence length="59" mass="5691">MARTACLAALLAALLTAGCGGAETPGGPPPRPSAATPAPPTGVTEAPERVGPRALAERT</sequence>
<evidence type="ECO:0000313" key="3">
    <source>
        <dbReference type="EMBL" id="CAA9503592.1"/>
    </source>
</evidence>
<reference evidence="3" key="1">
    <citation type="submission" date="2020-02" db="EMBL/GenBank/DDBJ databases">
        <authorList>
            <person name="Meier V. D."/>
        </authorList>
    </citation>
    <scope>NUCLEOTIDE SEQUENCE</scope>
    <source>
        <strain evidence="3">AVDCRST_MAG30</strain>
    </source>
</reference>
<accession>A0A6J4SRW0</accession>
<gene>
    <name evidence="3" type="ORF">AVDCRST_MAG30-2068</name>
</gene>
<feature type="region of interest" description="Disordered" evidence="1">
    <location>
        <begin position="18"/>
        <end position="59"/>
    </location>
</feature>
<feature type="compositionally biased region" description="Pro residues" evidence="1">
    <location>
        <begin position="26"/>
        <end position="40"/>
    </location>
</feature>